<name>A0AAV3M4P3_9GAMM</name>
<dbReference type="RefSeq" id="WP_036962587.1">
    <property type="nucleotide sequence ID" value="NZ_JALD01000049.1"/>
</dbReference>
<feature type="signal peptide" evidence="1">
    <location>
        <begin position="1"/>
        <end position="32"/>
    </location>
</feature>
<dbReference type="AlphaFoldDB" id="A0AAV3M4P3"/>
<dbReference type="Proteomes" id="UP000022311">
    <property type="component" value="Unassembled WGS sequence"/>
</dbReference>
<accession>A0AAV3M4P3</accession>
<organism evidence="2 3">
    <name type="scientific">Providencia alcalifaciens 205/92</name>
    <dbReference type="NCBI Taxonomy" id="1256988"/>
    <lineage>
        <taxon>Bacteria</taxon>
        <taxon>Pseudomonadati</taxon>
        <taxon>Pseudomonadota</taxon>
        <taxon>Gammaproteobacteria</taxon>
        <taxon>Enterobacterales</taxon>
        <taxon>Morganellaceae</taxon>
        <taxon>Providencia</taxon>
    </lineage>
</organism>
<gene>
    <name evidence="2" type="ORF">HMPREF1563_1990</name>
</gene>
<comment type="caution">
    <text evidence="2">The sequence shown here is derived from an EMBL/GenBank/DDBJ whole genome shotgun (WGS) entry which is preliminary data.</text>
</comment>
<evidence type="ECO:0000256" key="1">
    <source>
        <dbReference type="SAM" id="SignalP"/>
    </source>
</evidence>
<feature type="chain" id="PRO_5043394006" evidence="1">
    <location>
        <begin position="33"/>
        <end position="117"/>
    </location>
</feature>
<evidence type="ECO:0000313" key="3">
    <source>
        <dbReference type="Proteomes" id="UP000022311"/>
    </source>
</evidence>
<dbReference type="EMBL" id="JALD01000049">
    <property type="protein sequence ID" value="EUD10682.1"/>
    <property type="molecule type" value="Genomic_DNA"/>
</dbReference>
<protein>
    <submittedName>
        <fullName evidence="2">Uncharacterized protein</fullName>
    </submittedName>
</protein>
<evidence type="ECO:0000313" key="2">
    <source>
        <dbReference type="EMBL" id="EUD10682.1"/>
    </source>
</evidence>
<reference evidence="2 3" key="1">
    <citation type="submission" date="2014-01" db="EMBL/GenBank/DDBJ databases">
        <authorList>
            <person name="Durkin A.S."/>
            <person name="McCorrison J."/>
            <person name="Torralba M."/>
            <person name="Gillis M."/>
            <person name="Haft D.H."/>
            <person name="Methe B."/>
            <person name="Sutton G."/>
            <person name="Nelson K.E."/>
        </authorList>
    </citation>
    <scope>NUCLEOTIDE SEQUENCE [LARGE SCALE GENOMIC DNA]</scope>
    <source>
        <strain evidence="2 3">205/92</strain>
    </source>
</reference>
<keyword evidence="1" id="KW-0732">Signal</keyword>
<proteinExistence type="predicted"/>
<sequence>MKNLTSITKKIFSRAVMALLLAPTLSAINAYADNNGHSGTIQFTGAIVYGACLNEVGNNNVTLNCLDDNDDMVANNIDLKKLVKTQGWTVLNGGRSSYSYNWVNKDKKIGMLTIKYS</sequence>